<sequence>MKTVAERIGANPETVRNWVRKTQATTTNPVAAHPISEEMAAELKALRRKNRELEKTVEILKAATSFFARERDPPQTRECDSPQK</sequence>
<dbReference type="InterPro" id="IPR009057">
    <property type="entry name" value="Homeodomain-like_sf"/>
</dbReference>
<dbReference type="InterPro" id="IPR002514">
    <property type="entry name" value="Transposase_8"/>
</dbReference>
<dbReference type="SUPFAM" id="SSF46689">
    <property type="entry name" value="Homeodomain-like"/>
    <property type="match status" value="1"/>
</dbReference>
<dbReference type="Proteomes" id="UP001596223">
    <property type="component" value="Unassembled WGS sequence"/>
</dbReference>
<evidence type="ECO:0000313" key="2">
    <source>
        <dbReference type="EMBL" id="MFC6009949.1"/>
    </source>
</evidence>
<feature type="coiled-coil region" evidence="1">
    <location>
        <begin position="36"/>
        <end position="63"/>
    </location>
</feature>
<name>A0ABW1JLC9_9NOCA</name>
<dbReference type="RefSeq" id="WP_378599636.1">
    <property type="nucleotide sequence ID" value="NZ_JBHSQN010000001.1"/>
</dbReference>
<protein>
    <submittedName>
        <fullName evidence="2">Transposase</fullName>
    </submittedName>
</protein>
<gene>
    <name evidence="2" type="ORF">ACFP3H_02710</name>
</gene>
<dbReference type="Pfam" id="PF01527">
    <property type="entry name" value="HTH_Tnp_1"/>
    <property type="match status" value="1"/>
</dbReference>
<dbReference type="EMBL" id="JBHSQN010000001">
    <property type="protein sequence ID" value="MFC6009949.1"/>
    <property type="molecule type" value="Genomic_DNA"/>
</dbReference>
<comment type="caution">
    <text evidence="2">The sequence shown here is derived from an EMBL/GenBank/DDBJ whole genome shotgun (WGS) entry which is preliminary data.</text>
</comment>
<evidence type="ECO:0000256" key="1">
    <source>
        <dbReference type="SAM" id="Coils"/>
    </source>
</evidence>
<evidence type="ECO:0000313" key="3">
    <source>
        <dbReference type="Proteomes" id="UP001596223"/>
    </source>
</evidence>
<organism evidence="2 3">
    <name type="scientific">Nocardia lasii</name>
    <dbReference type="NCBI Taxonomy" id="1616107"/>
    <lineage>
        <taxon>Bacteria</taxon>
        <taxon>Bacillati</taxon>
        <taxon>Actinomycetota</taxon>
        <taxon>Actinomycetes</taxon>
        <taxon>Mycobacteriales</taxon>
        <taxon>Nocardiaceae</taxon>
        <taxon>Nocardia</taxon>
    </lineage>
</organism>
<accession>A0ABW1JLC9</accession>
<proteinExistence type="predicted"/>
<keyword evidence="1" id="KW-0175">Coiled coil</keyword>
<keyword evidence="3" id="KW-1185">Reference proteome</keyword>
<reference evidence="3" key="1">
    <citation type="journal article" date="2019" name="Int. J. Syst. Evol. Microbiol.">
        <title>The Global Catalogue of Microorganisms (GCM) 10K type strain sequencing project: providing services to taxonomists for standard genome sequencing and annotation.</title>
        <authorList>
            <consortium name="The Broad Institute Genomics Platform"/>
            <consortium name="The Broad Institute Genome Sequencing Center for Infectious Disease"/>
            <person name="Wu L."/>
            <person name="Ma J."/>
        </authorList>
    </citation>
    <scope>NUCLEOTIDE SEQUENCE [LARGE SCALE GENOMIC DNA]</scope>
    <source>
        <strain evidence="3">CCUG 36956</strain>
    </source>
</reference>
<dbReference type="Gene3D" id="1.10.10.60">
    <property type="entry name" value="Homeodomain-like"/>
    <property type="match status" value="1"/>
</dbReference>